<dbReference type="AlphaFoldDB" id="A0A380BRL0"/>
<gene>
    <name evidence="2" type="ORF">NCTC4822_01716</name>
</gene>
<keyword evidence="3" id="KW-1185">Reference proteome</keyword>
<sequence>MNRSFYQFVLSFRGGGKEDERAVFAEEMFNDLSFPKDEREYDLLSRYVEEMANEQMKPIIFDELYKLYEERVLNR</sequence>
<dbReference type="NCBIfam" id="NF010193">
    <property type="entry name" value="PRK13672.1"/>
    <property type="match status" value="1"/>
</dbReference>
<dbReference type="OrthoDB" id="2242851at2"/>
<dbReference type="InterPro" id="IPR036806">
    <property type="entry name" value="YozE_SAM-like_sf"/>
</dbReference>
<dbReference type="SUPFAM" id="SSF140652">
    <property type="entry name" value="YozE-like"/>
    <property type="match status" value="1"/>
</dbReference>
<evidence type="ECO:0000259" key="1">
    <source>
        <dbReference type="Pfam" id="PF06855"/>
    </source>
</evidence>
<accession>A0A380BRL0</accession>
<evidence type="ECO:0000313" key="3">
    <source>
        <dbReference type="Proteomes" id="UP000254519"/>
    </source>
</evidence>
<feature type="domain" description="YozE SAM-like" evidence="1">
    <location>
        <begin position="4"/>
        <end position="70"/>
    </location>
</feature>
<name>A0A380BRL0_SPOPA</name>
<dbReference type="Gene3D" id="1.10.150.260">
    <property type="entry name" value="YozE SAM-like"/>
    <property type="match status" value="1"/>
</dbReference>
<reference evidence="2 3" key="1">
    <citation type="submission" date="2018-06" db="EMBL/GenBank/DDBJ databases">
        <authorList>
            <consortium name="Pathogen Informatics"/>
            <person name="Doyle S."/>
        </authorList>
    </citation>
    <scope>NUCLEOTIDE SEQUENCE [LARGE SCALE GENOMIC DNA]</scope>
    <source>
        <strain evidence="3">ATCC 11859 / DSM 33 / NCIB 8841 / NCTC 4822</strain>
    </source>
</reference>
<dbReference type="InterPro" id="IPR023089">
    <property type="entry name" value="YozE_SAM-like"/>
</dbReference>
<proteinExistence type="predicted"/>
<dbReference type="Pfam" id="PF06855">
    <property type="entry name" value="YozE_SAM_like"/>
    <property type="match status" value="1"/>
</dbReference>
<evidence type="ECO:0000313" key="2">
    <source>
        <dbReference type="EMBL" id="SUJ05895.1"/>
    </source>
</evidence>
<dbReference type="RefSeq" id="WP_115361322.1">
    <property type="nucleotide sequence ID" value="NZ_CP038012.1"/>
</dbReference>
<organism evidence="2 3">
    <name type="scientific">Sporosarcina pasteurii</name>
    <name type="common">Bacillus pasteurii</name>
    <dbReference type="NCBI Taxonomy" id="1474"/>
    <lineage>
        <taxon>Bacteria</taxon>
        <taxon>Bacillati</taxon>
        <taxon>Bacillota</taxon>
        <taxon>Bacilli</taxon>
        <taxon>Bacillales</taxon>
        <taxon>Caryophanaceae</taxon>
        <taxon>Sporosarcina</taxon>
    </lineage>
</organism>
<protein>
    <submittedName>
        <fullName evidence="2">Protein of uncharacterized function (DUF1250)</fullName>
    </submittedName>
</protein>
<dbReference type="Proteomes" id="UP000254519">
    <property type="component" value="Unassembled WGS sequence"/>
</dbReference>
<dbReference type="EMBL" id="UGYZ01000002">
    <property type="protein sequence ID" value="SUJ05895.1"/>
    <property type="molecule type" value="Genomic_DNA"/>
</dbReference>